<dbReference type="InterPro" id="IPR036236">
    <property type="entry name" value="Znf_C2H2_sf"/>
</dbReference>
<dbReference type="CDD" id="cd23650">
    <property type="entry name" value="TRP_CaM_bind1"/>
    <property type="match status" value="1"/>
</dbReference>
<evidence type="ECO:0000256" key="5">
    <source>
        <dbReference type="ARBA" id="ARBA00022771"/>
    </source>
</evidence>
<dbReference type="GO" id="GO:0015279">
    <property type="term" value="F:store-operated calcium channel activity"/>
    <property type="evidence" value="ECO:0007669"/>
    <property type="project" value="TreeGrafter"/>
</dbReference>
<dbReference type="Pfam" id="PF02892">
    <property type="entry name" value="zf-BED"/>
    <property type="match status" value="1"/>
</dbReference>
<feature type="transmembrane region" description="Helical" evidence="13">
    <location>
        <begin position="480"/>
        <end position="500"/>
    </location>
</feature>
<keyword evidence="4" id="KW-0479">Metal-binding</keyword>
<evidence type="ECO:0000256" key="10">
    <source>
        <dbReference type="ARBA" id="ARBA00023303"/>
    </source>
</evidence>
<feature type="compositionally biased region" description="Basic and acidic residues" evidence="12">
    <location>
        <begin position="1063"/>
        <end position="1074"/>
    </location>
</feature>
<dbReference type="GO" id="GO:0070679">
    <property type="term" value="F:inositol 1,4,5 trisphosphate binding"/>
    <property type="evidence" value="ECO:0007669"/>
    <property type="project" value="TreeGrafter"/>
</dbReference>
<feature type="domain" description="BED-type" evidence="14">
    <location>
        <begin position="220"/>
        <end position="272"/>
    </location>
</feature>
<keyword evidence="6" id="KW-0862">Zinc</keyword>
<protein>
    <submittedName>
        <fullName evidence="15">Transient receptor potential protein</fullName>
    </submittedName>
</protein>
<evidence type="ECO:0000256" key="9">
    <source>
        <dbReference type="ARBA" id="ARBA00023136"/>
    </source>
</evidence>
<feature type="transmembrane region" description="Helical" evidence="13">
    <location>
        <begin position="567"/>
        <end position="588"/>
    </location>
</feature>
<evidence type="ECO:0000256" key="11">
    <source>
        <dbReference type="PROSITE-ProRule" id="PRU00027"/>
    </source>
</evidence>
<dbReference type="PROSITE" id="PS50808">
    <property type="entry name" value="ZF_BED"/>
    <property type="match status" value="1"/>
</dbReference>
<dbReference type="OrthoDB" id="2373987at2759"/>
<dbReference type="Proteomes" id="UP000299102">
    <property type="component" value="Unassembled WGS sequence"/>
</dbReference>
<dbReference type="SMART" id="SM00614">
    <property type="entry name" value="ZnF_BED"/>
    <property type="match status" value="1"/>
</dbReference>
<evidence type="ECO:0000259" key="14">
    <source>
        <dbReference type="PROSITE" id="PS50808"/>
    </source>
</evidence>
<organism evidence="15 16">
    <name type="scientific">Eumeta variegata</name>
    <name type="common">Bagworm moth</name>
    <name type="synonym">Eumeta japonica</name>
    <dbReference type="NCBI Taxonomy" id="151549"/>
    <lineage>
        <taxon>Eukaryota</taxon>
        <taxon>Metazoa</taxon>
        <taxon>Ecdysozoa</taxon>
        <taxon>Arthropoda</taxon>
        <taxon>Hexapoda</taxon>
        <taxon>Insecta</taxon>
        <taxon>Pterygota</taxon>
        <taxon>Neoptera</taxon>
        <taxon>Endopterygota</taxon>
        <taxon>Lepidoptera</taxon>
        <taxon>Glossata</taxon>
        <taxon>Ditrysia</taxon>
        <taxon>Tineoidea</taxon>
        <taxon>Psychidae</taxon>
        <taxon>Oiketicinae</taxon>
        <taxon>Eumeta</taxon>
    </lineage>
</organism>
<keyword evidence="2" id="KW-0813">Transport</keyword>
<dbReference type="EMBL" id="BGZK01000090">
    <property type="protein sequence ID" value="GBP17799.1"/>
    <property type="molecule type" value="Genomic_DNA"/>
</dbReference>
<evidence type="ECO:0000256" key="1">
    <source>
        <dbReference type="ARBA" id="ARBA00004141"/>
    </source>
</evidence>
<feature type="transmembrane region" description="Helical" evidence="13">
    <location>
        <begin position="520"/>
        <end position="543"/>
    </location>
</feature>
<evidence type="ECO:0000256" key="13">
    <source>
        <dbReference type="SAM" id="Phobius"/>
    </source>
</evidence>
<keyword evidence="10" id="KW-0407">Ion channel</keyword>
<evidence type="ECO:0000256" key="4">
    <source>
        <dbReference type="ARBA" id="ARBA00022723"/>
    </source>
</evidence>
<dbReference type="PANTHER" id="PTHR10117">
    <property type="entry name" value="TRANSIENT RECEPTOR POTENTIAL CHANNEL"/>
    <property type="match status" value="1"/>
</dbReference>
<evidence type="ECO:0000313" key="16">
    <source>
        <dbReference type="Proteomes" id="UP000299102"/>
    </source>
</evidence>
<dbReference type="AlphaFoldDB" id="A0A4C1TUW2"/>
<evidence type="ECO:0000256" key="3">
    <source>
        <dbReference type="ARBA" id="ARBA00022692"/>
    </source>
</evidence>
<evidence type="ECO:0000256" key="8">
    <source>
        <dbReference type="ARBA" id="ARBA00023065"/>
    </source>
</evidence>
<gene>
    <name evidence="15" type="primary">trp</name>
    <name evidence="15" type="ORF">EVAR_102658_1</name>
</gene>
<evidence type="ECO:0000256" key="2">
    <source>
        <dbReference type="ARBA" id="ARBA00022448"/>
    </source>
</evidence>
<evidence type="ECO:0000256" key="6">
    <source>
        <dbReference type="ARBA" id="ARBA00022833"/>
    </source>
</evidence>
<sequence length="1266" mass="143870">MVRYHMLRPAELSFRGTSKRPATAGDDLVRGSTRLQAEEHRGTIIREWGVNKRGDQNTLMLSVPQKVVHSGQVARLGVMFPVYCTIYMLAPNSEYGRFMKKPFVKFICHSSSYMLFLRKLRESKKTDLFYHLLRNVLLSFLNHAGAQHSELSAARRQIVEQLIPCVSRVLRDYVCGIPLDLRDCKETCARPFTTANGRLLTASAARLGVSLPIVKYSSFASNSFVWEHFLKSEDGLSAKCKRCKTVIKTTARSTKGLHVHLKAKHQIEDLNKKVPENAVSSSSVSTNLSMLSPELPSPSKRTKITHHFPIQNSENSMEERVARMTAKDGLPLSVFVTSEDLRELFKAKGFLLPRSSTTIRMMVMNYGMTLRMKVVNELSQLKETGHRFSLTFDEWTSSSNRREFRKYPEAGETCCRSTLSRDPANTGIPRDLNSNSRQYRDRAWALLSLASQRAEFLVLEWSGIRWLHELVEYWKEHERGALPGLIEFTVIIYIASLIWAEIRALWTGGLSEYIGDLWNIVDFITNMFYIAWISLRFSSWYIVQRDYKSGLDPWYPRERWDSYDPMLLSEGAFAAGMIFSFLKLVHIFSINPYLGPLQVSLGRMILDILKFFFVYMLVLFAFGCGLNQLMWYYAELEKNKCYHHPNGIPDFDNQERACTIWRRYANLFETSQSLFWASFGLVDLTTFELTGIKSFTRFWALLTFGSYSVINIIVLLNMLIAMMSNSYQIISERADTEWKFARSNLWMSYFEDGDTVPPPFNIIPTPKHLVSWIKHCCGSRERGSIINKSREKARQQHEAVMRVLVRRYVTAEQRARDEVGVTEDDVMEIRQDISTLRYELIDILHNNGMKTPRLNIQDSTVAGKKGKVMERRILKDFQIGIVEGIVKDVISRENKPKDVFSQIAKAIVRRGSTDSKKRDWNALVRSNTSRKDPIGSTAEAMTRRSRQSLRAHILENVESRTIDPQKLLEYNPRLSEVTPTTRVAYAKFMKNKIKSDFAVRQRLGRDSLTNETDGFKVEDEVGDTPKRMGSLKKSKASADGSTSTKGGKSFRSRTPILETSDDEGLRENEVRVEADVEQGSDAGSEQTRPLKSPSPMPSEPGTPAFDPISDKRFTPPPQFDTSKDHIIQIEEPEAEFTQKSPLYITKEEDSKLQKPITPEPQSREQILSAKALEKEYKKSSASSQSASVPIPPIISLPSSPEPTSSTLESKSSTSVKPSLRPSSRSSKKSSRITPAPSPAPTPSPTMSTSRDRGKSKVTGKTVSGWL</sequence>
<dbReference type="Pfam" id="PF00520">
    <property type="entry name" value="Ion_trans"/>
    <property type="match status" value="1"/>
</dbReference>
<name>A0A4C1TUW2_EUMVA</name>
<feature type="compositionally biased region" description="Low complexity" evidence="12">
    <location>
        <begin position="1179"/>
        <end position="1188"/>
    </location>
</feature>
<dbReference type="SUPFAM" id="SSF57667">
    <property type="entry name" value="beta-beta-alpha zinc fingers"/>
    <property type="match status" value="1"/>
</dbReference>
<keyword evidence="7 13" id="KW-1133">Transmembrane helix</keyword>
<dbReference type="GO" id="GO:0003677">
    <property type="term" value="F:DNA binding"/>
    <property type="evidence" value="ECO:0007669"/>
    <property type="project" value="InterPro"/>
</dbReference>
<evidence type="ECO:0000256" key="7">
    <source>
        <dbReference type="ARBA" id="ARBA00022989"/>
    </source>
</evidence>
<dbReference type="InterPro" id="IPR002153">
    <property type="entry name" value="TRPC_channel"/>
</dbReference>
<dbReference type="GO" id="GO:0051480">
    <property type="term" value="P:regulation of cytosolic calcium ion concentration"/>
    <property type="evidence" value="ECO:0007669"/>
    <property type="project" value="TreeGrafter"/>
</dbReference>
<accession>A0A4C1TUW2</accession>
<dbReference type="PRINTS" id="PR01097">
    <property type="entry name" value="TRNSRECEPTRP"/>
</dbReference>
<dbReference type="PANTHER" id="PTHR10117:SF51">
    <property type="entry name" value="TRANSIENT RECEPTOR POTENTIAL PROTEIN"/>
    <property type="match status" value="1"/>
</dbReference>
<keyword evidence="15" id="KW-0675">Receptor</keyword>
<feature type="transmembrane region" description="Helical" evidence="13">
    <location>
        <begin position="608"/>
        <end position="634"/>
    </location>
</feature>
<evidence type="ECO:0000313" key="15">
    <source>
        <dbReference type="EMBL" id="GBP17799.1"/>
    </source>
</evidence>
<keyword evidence="3 13" id="KW-0812">Transmembrane</keyword>
<keyword evidence="5 11" id="KW-0863">Zinc-finger</keyword>
<keyword evidence="16" id="KW-1185">Reference proteome</keyword>
<keyword evidence="8" id="KW-0406">Ion transport</keyword>
<evidence type="ECO:0000256" key="12">
    <source>
        <dbReference type="SAM" id="MobiDB-lite"/>
    </source>
</evidence>
<proteinExistence type="predicted"/>
<feature type="compositionally biased region" description="Low complexity" evidence="12">
    <location>
        <begin position="1195"/>
        <end position="1224"/>
    </location>
</feature>
<dbReference type="GO" id="GO:0005886">
    <property type="term" value="C:plasma membrane"/>
    <property type="evidence" value="ECO:0007669"/>
    <property type="project" value="TreeGrafter"/>
</dbReference>
<dbReference type="GO" id="GO:0034703">
    <property type="term" value="C:cation channel complex"/>
    <property type="evidence" value="ECO:0007669"/>
    <property type="project" value="TreeGrafter"/>
</dbReference>
<feature type="transmembrane region" description="Helical" evidence="13">
    <location>
        <begin position="698"/>
        <end position="723"/>
    </location>
</feature>
<comment type="caution">
    <text evidence="15">The sequence shown here is derived from an EMBL/GenBank/DDBJ whole genome shotgun (WGS) entry which is preliminary data.</text>
</comment>
<dbReference type="InterPro" id="IPR005821">
    <property type="entry name" value="Ion_trans_dom"/>
</dbReference>
<feature type="compositionally biased region" description="Basic and acidic residues" evidence="12">
    <location>
        <begin position="1016"/>
        <end position="1026"/>
    </location>
</feature>
<comment type="subcellular location">
    <subcellularLocation>
        <location evidence="1">Membrane</location>
        <topology evidence="1">Multi-pass membrane protein</topology>
    </subcellularLocation>
</comment>
<dbReference type="InterPro" id="IPR003656">
    <property type="entry name" value="Znf_BED"/>
</dbReference>
<dbReference type="GO" id="GO:0008270">
    <property type="term" value="F:zinc ion binding"/>
    <property type="evidence" value="ECO:0007669"/>
    <property type="project" value="UniProtKB-KW"/>
</dbReference>
<reference evidence="15 16" key="1">
    <citation type="journal article" date="2019" name="Commun. Biol.">
        <title>The bagworm genome reveals a unique fibroin gene that provides high tensile strength.</title>
        <authorList>
            <person name="Kono N."/>
            <person name="Nakamura H."/>
            <person name="Ohtoshi R."/>
            <person name="Tomita M."/>
            <person name="Numata K."/>
            <person name="Arakawa K."/>
        </authorList>
    </citation>
    <scope>NUCLEOTIDE SEQUENCE [LARGE SCALE GENOMIC DNA]</scope>
</reference>
<feature type="region of interest" description="Disordered" evidence="12">
    <location>
        <begin position="1016"/>
        <end position="1266"/>
    </location>
</feature>
<dbReference type="STRING" id="151549.A0A4C1TUW2"/>
<keyword evidence="9 13" id="KW-0472">Membrane</keyword>